<name>M7XAQ3_9BACT</name>
<accession>M7XAQ3</accession>
<evidence type="ECO:0000313" key="2">
    <source>
        <dbReference type="Proteomes" id="UP000010953"/>
    </source>
</evidence>
<organism evidence="1 2">
    <name type="scientific">Mariniradius saccharolyticus AK6</name>
    <dbReference type="NCBI Taxonomy" id="1239962"/>
    <lineage>
        <taxon>Bacteria</taxon>
        <taxon>Pseudomonadati</taxon>
        <taxon>Bacteroidota</taxon>
        <taxon>Cytophagia</taxon>
        <taxon>Cytophagales</taxon>
        <taxon>Cyclobacteriaceae</taxon>
        <taxon>Mariniradius</taxon>
    </lineage>
</organism>
<dbReference type="Proteomes" id="UP000010953">
    <property type="component" value="Unassembled WGS sequence"/>
</dbReference>
<dbReference type="AlphaFoldDB" id="M7XAQ3"/>
<dbReference type="InParanoid" id="M7XAQ3"/>
<protein>
    <submittedName>
        <fullName evidence="1">Uncharacterized protein</fullName>
    </submittedName>
</protein>
<dbReference type="EMBL" id="AMZY02000016">
    <property type="protein sequence ID" value="EMS31974.1"/>
    <property type="molecule type" value="Genomic_DNA"/>
</dbReference>
<keyword evidence="2" id="KW-1185">Reference proteome</keyword>
<reference evidence="1" key="1">
    <citation type="submission" date="2013-01" db="EMBL/GenBank/DDBJ databases">
        <title>Genome assembly of Mariniradius saccharolyticus AK6.</title>
        <authorList>
            <person name="Vaidya B."/>
            <person name="Khatri I."/>
            <person name="Tanuku N.R.S."/>
            <person name="Subramanian S."/>
            <person name="Pinnaka A."/>
        </authorList>
    </citation>
    <scope>NUCLEOTIDE SEQUENCE [LARGE SCALE GENOMIC DNA]</scope>
    <source>
        <strain evidence="1">AK6</strain>
    </source>
</reference>
<proteinExistence type="predicted"/>
<comment type="caution">
    <text evidence="1">The sequence shown here is derived from an EMBL/GenBank/DDBJ whole genome shotgun (WGS) entry which is preliminary data.</text>
</comment>
<gene>
    <name evidence="1" type="ORF">C943_01709</name>
</gene>
<dbReference type="STRING" id="1239962.C943_01709"/>
<sequence length="50" mass="5489">MLVLSRLSIKREAEADLNSSLLNPSRKPGLVTETQGCGELGDEISEFRNN</sequence>
<evidence type="ECO:0000313" key="1">
    <source>
        <dbReference type="EMBL" id="EMS31974.1"/>
    </source>
</evidence>